<proteinExistence type="predicted"/>
<gene>
    <name evidence="2" type="ORF">AB1Y20_018155</name>
</gene>
<evidence type="ECO:0000313" key="2">
    <source>
        <dbReference type="EMBL" id="KAL1523203.1"/>
    </source>
</evidence>
<name>A0AB34JN77_PRYPA</name>
<reference evidence="2 3" key="1">
    <citation type="journal article" date="2024" name="Science">
        <title>Giant polyketide synthase enzymes in the biosynthesis of giant marine polyether toxins.</title>
        <authorList>
            <person name="Fallon T.R."/>
            <person name="Shende V.V."/>
            <person name="Wierzbicki I.H."/>
            <person name="Pendleton A.L."/>
            <person name="Watervoot N.F."/>
            <person name="Auber R.P."/>
            <person name="Gonzalez D.J."/>
            <person name="Wisecaver J.H."/>
            <person name="Moore B.S."/>
        </authorList>
    </citation>
    <scope>NUCLEOTIDE SEQUENCE [LARGE SCALE GENOMIC DNA]</scope>
    <source>
        <strain evidence="2 3">12B1</strain>
    </source>
</reference>
<dbReference type="AlphaFoldDB" id="A0AB34JN77"/>
<evidence type="ECO:0000313" key="3">
    <source>
        <dbReference type="Proteomes" id="UP001515480"/>
    </source>
</evidence>
<feature type="chain" id="PRO_5044189123" description="Sulfatase N-terminal domain-containing protein" evidence="1">
    <location>
        <begin position="22"/>
        <end position="622"/>
    </location>
</feature>
<dbReference type="PANTHER" id="PTHR10974">
    <property type="entry name" value="FI08016P-RELATED"/>
    <property type="match status" value="1"/>
</dbReference>
<keyword evidence="3" id="KW-1185">Reference proteome</keyword>
<feature type="signal peptide" evidence="1">
    <location>
        <begin position="1"/>
        <end position="21"/>
    </location>
</feature>
<dbReference type="Pfam" id="PF02995">
    <property type="entry name" value="DUF229"/>
    <property type="match status" value="1"/>
</dbReference>
<comment type="caution">
    <text evidence="2">The sequence shown here is derived from an EMBL/GenBank/DDBJ whole genome shotgun (WGS) entry which is preliminary data.</text>
</comment>
<evidence type="ECO:0008006" key="4">
    <source>
        <dbReference type="Google" id="ProtNLM"/>
    </source>
</evidence>
<dbReference type="PANTHER" id="PTHR10974:SF1">
    <property type="entry name" value="FI08016P-RELATED"/>
    <property type="match status" value="1"/>
</dbReference>
<dbReference type="Proteomes" id="UP001515480">
    <property type="component" value="Unassembled WGS sequence"/>
</dbReference>
<dbReference type="GO" id="GO:0005615">
    <property type="term" value="C:extracellular space"/>
    <property type="evidence" value="ECO:0007669"/>
    <property type="project" value="TreeGrafter"/>
</dbReference>
<accession>A0AB34JN77</accession>
<evidence type="ECO:0000256" key="1">
    <source>
        <dbReference type="SAM" id="SignalP"/>
    </source>
</evidence>
<dbReference type="EMBL" id="JBGBPQ010000006">
    <property type="protein sequence ID" value="KAL1523203.1"/>
    <property type="molecule type" value="Genomic_DNA"/>
</dbReference>
<protein>
    <recommendedName>
        <fullName evidence="4">Sulfatase N-terminal domain-containing protein</fullName>
    </recommendedName>
</protein>
<keyword evidence="1" id="KW-0732">Signal</keyword>
<organism evidence="2 3">
    <name type="scientific">Prymnesium parvum</name>
    <name type="common">Toxic golden alga</name>
    <dbReference type="NCBI Taxonomy" id="97485"/>
    <lineage>
        <taxon>Eukaryota</taxon>
        <taxon>Haptista</taxon>
        <taxon>Haptophyta</taxon>
        <taxon>Prymnesiophyceae</taxon>
        <taxon>Prymnesiales</taxon>
        <taxon>Prymnesiaceae</taxon>
        <taxon>Prymnesium</taxon>
    </lineage>
</organism>
<dbReference type="InterPro" id="IPR004245">
    <property type="entry name" value="DUF229"/>
</dbReference>
<sequence>MHAPPSLFPLLLALLSTLALSWPLALRSRTLHEAARRRAAALASRLALARLALERDALRRTRARLRLDLELRTRAEAAQRDRLRPLLAALQRRDERAYASRARSATRAAWHAVDADGRCPAAVPEWEWKLLLHAAVGETPRQRHEALQQLQLRSRLDRAELQRLASRYRGVLTHPEFAGILNISHPPCGGRRHASMSAGRVLRIDCDGADARYAVDDARELRPYASPVRIGDAESVVAFCGEELNLLAHPLRREAAVARAHAVPQPAGGGRRPSVLVFMVDATSRAHFRRSLPKTLAALDRIAERGGAAGGGGRRDAAEGAGKLHVFDFEQFNIVGYNSMPNQLPFFCDATPEDLSTLDPAKCVWEAFKREGAVTMIAEEVHDGCEGATSIANALMRTSYLVQQRDLPDHEWWRVFCSPHIKPCCWAKEGFLNPGRRQCIGGGRELHQLMISYVEEFFATYQDVPRRWAAINTNIAHEHFMLRLGALDADLARMLLRMAGGVLQDTVLFLMSDHGTHGIWYTEFEIGTTEHQLPFLYMVLPDWILRERPEWHAALKANQRRLVTVRELYRAMLQLAKWPEAAPKSADGKLSVFDELPPTRTCEQAGIPDVYCACRAGSSLEP</sequence>